<dbReference type="RefSeq" id="WP_197548010.1">
    <property type="nucleotide sequence ID" value="NZ_CP063164.1"/>
</dbReference>
<evidence type="ECO:0000256" key="3">
    <source>
        <dbReference type="ARBA" id="ARBA00022490"/>
    </source>
</evidence>
<feature type="domain" description="Aminoacyl-transfer RNA synthetases class-II family profile" evidence="13">
    <location>
        <begin position="39"/>
        <end position="473"/>
    </location>
</feature>
<evidence type="ECO:0000256" key="9">
    <source>
        <dbReference type="ARBA" id="ARBA00047671"/>
    </source>
</evidence>
<evidence type="ECO:0000256" key="12">
    <source>
        <dbReference type="HAMAP-Rule" id="MF_01569"/>
    </source>
</evidence>
<keyword evidence="8 12" id="KW-0030">Aminoacyl-tRNA synthetase</keyword>
<keyword evidence="6 12" id="KW-0067">ATP-binding</keyword>
<dbReference type="FunFam" id="3.30.930.10:FF:000066">
    <property type="entry name" value="Proline--tRNA ligase"/>
    <property type="match status" value="1"/>
</dbReference>
<dbReference type="Proteomes" id="UP000595074">
    <property type="component" value="Chromosome"/>
</dbReference>
<dbReference type="GO" id="GO:0004827">
    <property type="term" value="F:proline-tRNA ligase activity"/>
    <property type="evidence" value="ECO:0007669"/>
    <property type="project" value="UniProtKB-UniRule"/>
</dbReference>
<dbReference type="GO" id="GO:0005829">
    <property type="term" value="C:cytosol"/>
    <property type="evidence" value="ECO:0007669"/>
    <property type="project" value="TreeGrafter"/>
</dbReference>
<dbReference type="SUPFAM" id="SSF55826">
    <property type="entry name" value="YbaK/ProRS associated domain"/>
    <property type="match status" value="1"/>
</dbReference>
<dbReference type="InterPro" id="IPR045864">
    <property type="entry name" value="aa-tRNA-synth_II/BPL/LPL"/>
</dbReference>
<dbReference type="InterPro" id="IPR033730">
    <property type="entry name" value="ProRS_core_prok"/>
</dbReference>
<dbReference type="Pfam" id="PF03129">
    <property type="entry name" value="HGTP_anticodon"/>
    <property type="match status" value="1"/>
</dbReference>
<keyword evidence="15" id="KW-1185">Reference proteome</keyword>
<dbReference type="FunFam" id="3.30.930.10:FF:000065">
    <property type="entry name" value="Proline--tRNA ligase"/>
    <property type="match status" value="1"/>
</dbReference>
<dbReference type="InterPro" id="IPR002314">
    <property type="entry name" value="aa-tRNA-synt_IIb"/>
</dbReference>
<dbReference type="NCBIfam" id="NF006625">
    <property type="entry name" value="PRK09194.1"/>
    <property type="match status" value="1"/>
</dbReference>
<dbReference type="NCBIfam" id="TIGR00409">
    <property type="entry name" value="proS_fam_II"/>
    <property type="match status" value="1"/>
</dbReference>
<dbReference type="SUPFAM" id="SSF55681">
    <property type="entry name" value="Class II aaRS and biotin synthetases"/>
    <property type="match status" value="1"/>
</dbReference>
<comment type="function">
    <text evidence="10 12">Catalyzes the attachment of proline to tRNA(Pro) in a two-step reaction: proline is first activated by ATP to form Pro-AMP and then transferred to the acceptor end of tRNA(Pro). As ProRS can inadvertently accommodate and process non-cognate amino acids such as alanine and cysteine, to avoid such errors it has two additional distinct editing activities against alanine. One activity is designated as 'pretransfer' editing and involves the tRNA(Pro)-independent hydrolysis of activated Ala-AMP. The other activity is designated 'posttransfer' editing and involves deacylation of mischarged Ala-tRNA(Pro). The misacylated Cys-tRNA(Pro) is not edited by ProRS.</text>
</comment>
<dbReference type="HAMAP" id="MF_01569">
    <property type="entry name" value="Pro_tRNA_synth_type1"/>
    <property type="match status" value="1"/>
</dbReference>
<dbReference type="Gene3D" id="3.30.930.10">
    <property type="entry name" value="Bira Bifunctional Protein, Domain 2"/>
    <property type="match status" value="2"/>
</dbReference>
<evidence type="ECO:0000256" key="7">
    <source>
        <dbReference type="ARBA" id="ARBA00022917"/>
    </source>
</evidence>
<dbReference type="InterPro" id="IPR006195">
    <property type="entry name" value="aa-tRNA-synth_II"/>
</dbReference>
<dbReference type="Pfam" id="PF00587">
    <property type="entry name" value="tRNA-synt_2b"/>
    <property type="match status" value="1"/>
</dbReference>
<dbReference type="Pfam" id="PF04073">
    <property type="entry name" value="tRNA_edit"/>
    <property type="match status" value="1"/>
</dbReference>
<dbReference type="PRINTS" id="PR01046">
    <property type="entry name" value="TRNASYNTHPRO"/>
</dbReference>
<dbReference type="PANTHER" id="PTHR42753">
    <property type="entry name" value="MITOCHONDRIAL RIBOSOME PROTEIN L39/PROLYL-TRNA LIGASE FAMILY MEMBER"/>
    <property type="match status" value="1"/>
</dbReference>
<dbReference type="KEGG" id="sinu:IMZ28_07725"/>
<keyword evidence="3 12" id="KW-0963">Cytoplasm</keyword>
<proteinExistence type="inferred from homology"/>
<dbReference type="InterPro" id="IPR007214">
    <property type="entry name" value="YbaK/aa-tRNA-synth-assoc-dom"/>
</dbReference>
<evidence type="ECO:0000256" key="8">
    <source>
        <dbReference type="ARBA" id="ARBA00023146"/>
    </source>
</evidence>
<dbReference type="InterPro" id="IPR023717">
    <property type="entry name" value="Pro-tRNA-Synthase_IIa_type1"/>
</dbReference>
<organism evidence="14 15">
    <name type="scientific">Sulfurovum indicum</name>
    <dbReference type="NCBI Taxonomy" id="2779528"/>
    <lineage>
        <taxon>Bacteria</taxon>
        <taxon>Pseudomonadati</taxon>
        <taxon>Campylobacterota</taxon>
        <taxon>Epsilonproteobacteria</taxon>
        <taxon>Campylobacterales</taxon>
        <taxon>Sulfurovaceae</taxon>
        <taxon>Sulfurovum</taxon>
    </lineage>
</organism>
<evidence type="ECO:0000313" key="15">
    <source>
        <dbReference type="Proteomes" id="UP000595074"/>
    </source>
</evidence>
<sequence length="569" mass="63824">MRFSRLLVPTTKETPHDATLASHIYLIRGGFIQSVGGSGLYNFLPLGKRVLERVQRVVKEELDKAGCQEVSLSFVTPASLWKESGRYEKYGKELLRFKDRKENEFVLGPTHEEMMVNLVRQSVKSYKQLPLNLYQINLKFRDEIRPRFGLMRGREFLMKDGYSFHADECDMKREFDLMEETYKKIFNRLGLEFRVVEADSGAIGGSGSKEFMVLADSGEDTIVVCDACEYGANIEAAVRKEKPCEAEAPEALFAKFYTPNTMTIEDLAKFFRVDPYYLVKTVAKKALYDEGRSQIVLFALRGSDELQEVKACNAVNANELVDVTEEELAEIGLVAGYMGPTVVPEGVRVVLDNNLKEATSMICGANETDYHLVGNSFKGVDADYKDLVAVQEGDLCSCCGAPLRYTKGIEAGHIFQLGTRYSEPLGCTFLDENGKAQPMVMGTYGIGVSRLIAAIIEQNHDDKGCIWTRESAPFDLHIMVSNIKDEAQMALGEKLYETMLDKGIDVLFDDRKDRFGAKMKDYELIGIPYSIVIGKKLADGLVEFVTRDGMIKEEIAAEEILSLVEERLC</sequence>
<keyword evidence="5 12" id="KW-0547">Nucleotide-binding</keyword>
<comment type="domain">
    <text evidence="12">Consists of three domains: the N-terminal catalytic domain, the editing domain and the C-terminal anticodon-binding domain.</text>
</comment>
<keyword evidence="4 12" id="KW-0436">Ligase</keyword>
<evidence type="ECO:0000256" key="5">
    <source>
        <dbReference type="ARBA" id="ARBA00022741"/>
    </source>
</evidence>
<accession>A0A7M1S1K0</accession>
<evidence type="ECO:0000256" key="4">
    <source>
        <dbReference type="ARBA" id="ARBA00022598"/>
    </source>
</evidence>
<dbReference type="CDD" id="cd00779">
    <property type="entry name" value="ProRS_core_prok"/>
    <property type="match status" value="1"/>
</dbReference>
<gene>
    <name evidence="12" type="primary">proS</name>
    <name evidence="14" type="ORF">IMZ28_07725</name>
</gene>
<evidence type="ECO:0000256" key="11">
    <source>
        <dbReference type="ARBA" id="ARBA00060755"/>
    </source>
</evidence>
<protein>
    <recommendedName>
        <fullName evidence="12">Proline--tRNA ligase</fullName>
        <ecNumber evidence="12">6.1.1.15</ecNumber>
    </recommendedName>
    <alternativeName>
        <fullName evidence="12">Prolyl-tRNA synthetase</fullName>
        <shortName evidence="12">ProRS</shortName>
    </alternativeName>
</protein>
<dbReference type="GO" id="GO:0006433">
    <property type="term" value="P:prolyl-tRNA aminoacylation"/>
    <property type="evidence" value="ECO:0007669"/>
    <property type="project" value="UniProtKB-UniRule"/>
</dbReference>
<dbReference type="GO" id="GO:0002161">
    <property type="term" value="F:aminoacyl-tRNA deacylase activity"/>
    <property type="evidence" value="ECO:0007669"/>
    <property type="project" value="InterPro"/>
</dbReference>
<comment type="subcellular location">
    <subcellularLocation>
        <location evidence="1 12">Cytoplasm</location>
    </subcellularLocation>
</comment>
<reference evidence="14 15" key="1">
    <citation type="submission" date="2020-10" db="EMBL/GenBank/DDBJ databases">
        <title>The genome of sulfurovum sp.</title>
        <authorList>
            <person name="Xie S."/>
            <person name="Shao Z."/>
            <person name="Jiang L."/>
        </authorList>
    </citation>
    <scope>NUCLEOTIDE SEQUENCE [LARGE SCALE GENOMIC DNA]</scope>
    <source>
        <strain evidence="14 15">ST-419</strain>
    </source>
</reference>
<dbReference type="AlphaFoldDB" id="A0A7M1S1K0"/>
<dbReference type="GO" id="GO:0005524">
    <property type="term" value="F:ATP binding"/>
    <property type="evidence" value="ECO:0007669"/>
    <property type="project" value="UniProtKB-UniRule"/>
</dbReference>
<evidence type="ECO:0000256" key="6">
    <source>
        <dbReference type="ARBA" id="ARBA00022840"/>
    </source>
</evidence>
<dbReference type="CDD" id="cd04334">
    <property type="entry name" value="ProRS-INS"/>
    <property type="match status" value="1"/>
</dbReference>
<evidence type="ECO:0000256" key="2">
    <source>
        <dbReference type="ARBA" id="ARBA00011738"/>
    </source>
</evidence>
<evidence type="ECO:0000259" key="13">
    <source>
        <dbReference type="PROSITE" id="PS50862"/>
    </source>
</evidence>
<name>A0A7M1S1K0_9BACT</name>
<dbReference type="PROSITE" id="PS50862">
    <property type="entry name" value="AA_TRNA_LIGASE_II"/>
    <property type="match status" value="1"/>
</dbReference>
<dbReference type="InterPro" id="IPR044140">
    <property type="entry name" value="ProRS_anticodon_short"/>
</dbReference>
<dbReference type="InterPro" id="IPR050062">
    <property type="entry name" value="Pro-tRNA_synthetase"/>
</dbReference>
<dbReference type="InterPro" id="IPR036754">
    <property type="entry name" value="YbaK/aa-tRNA-synt-asso_dom_sf"/>
</dbReference>
<dbReference type="Gene3D" id="3.40.50.800">
    <property type="entry name" value="Anticodon-binding domain"/>
    <property type="match status" value="1"/>
</dbReference>
<dbReference type="InterPro" id="IPR036621">
    <property type="entry name" value="Anticodon-bd_dom_sf"/>
</dbReference>
<keyword evidence="7 12" id="KW-0648">Protein biosynthesis</keyword>
<dbReference type="PANTHER" id="PTHR42753:SF2">
    <property type="entry name" value="PROLINE--TRNA LIGASE"/>
    <property type="match status" value="1"/>
</dbReference>
<evidence type="ECO:0000313" key="14">
    <source>
        <dbReference type="EMBL" id="QOR61335.1"/>
    </source>
</evidence>
<evidence type="ECO:0000256" key="1">
    <source>
        <dbReference type="ARBA" id="ARBA00004496"/>
    </source>
</evidence>
<dbReference type="InterPro" id="IPR002316">
    <property type="entry name" value="Pro-tRNA-ligase_IIa"/>
</dbReference>
<comment type="catalytic activity">
    <reaction evidence="9 12">
        <text>tRNA(Pro) + L-proline + ATP = L-prolyl-tRNA(Pro) + AMP + diphosphate</text>
        <dbReference type="Rhea" id="RHEA:14305"/>
        <dbReference type="Rhea" id="RHEA-COMP:9700"/>
        <dbReference type="Rhea" id="RHEA-COMP:9702"/>
        <dbReference type="ChEBI" id="CHEBI:30616"/>
        <dbReference type="ChEBI" id="CHEBI:33019"/>
        <dbReference type="ChEBI" id="CHEBI:60039"/>
        <dbReference type="ChEBI" id="CHEBI:78442"/>
        <dbReference type="ChEBI" id="CHEBI:78532"/>
        <dbReference type="ChEBI" id="CHEBI:456215"/>
        <dbReference type="EC" id="6.1.1.15"/>
    </reaction>
</comment>
<comment type="similarity">
    <text evidence="11 12">Belongs to the class-II aminoacyl-tRNA synthetase family. ProS type 1 subfamily.</text>
</comment>
<dbReference type="CDD" id="cd00861">
    <property type="entry name" value="ProRS_anticodon_short"/>
    <property type="match status" value="1"/>
</dbReference>
<dbReference type="SUPFAM" id="SSF52954">
    <property type="entry name" value="Class II aaRS ABD-related"/>
    <property type="match status" value="1"/>
</dbReference>
<comment type="subunit">
    <text evidence="2 12">Homodimer.</text>
</comment>
<evidence type="ECO:0000256" key="10">
    <source>
        <dbReference type="ARBA" id="ARBA00053664"/>
    </source>
</evidence>
<dbReference type="EMBL" id="CP063164">
    <property type="protein sequence ID" value="QOR61335.1"/>
    <property type="molecule type" value="Genomic_DNA"/>
</dbReference>
<dbReference type="InterPro" id="IPR004154">
    <property type="entry name" value="Anticodon-bd"/>
</dbReference>
<dbReference type="EC" id="6.1.1.15" evidence="12"/>
<dbReference type="InterPro" id="IPR004500">
    <property type="entry name" value="Pro-tRNA-synth_IIa_bac-type"/>
</dbReference>